<dbReference type="AlphaFoldDB" id="A0A561DX54"/>
<comment type="caution">
    <text evidence="2">The sequence shown here is derived from an EMBL/GenBank/DDBJ whole genome shotgun (WGS) entry which is preliminary data.</text>
</comment>
<organism evidence="2 3">
    <name type="scientific">Rudaeicoccus suwonensis</name>
    <dbReference type="NCBI Taxonomy" id="657409"/>
    <lineage>
        <taxon>Bacteria</taxon>
        <taxon>Bacillati</taxon>
        <taxon>Actinomycetota</taxon>
        <taxon>Actinomycetes</taxon>
        <taxon>Micrococcales</taxon>
        <taxon>Dermacoccaceae</taxon>
        <taxon>Rudaeicoccus</taxon>
    </lineage>
</organism>
<dbReference type="Proteomes" id="UP000318297">
    <property type="component" value="Unassembled WGS sequence"/>
</dbReference>
<dbReference type="GO" id="GO:0008610">
    <property type="term" value="P:lipid biosynthetic process"/>
    <property type="evidence" value="ECO:0007669"/>
    <property type="project" value="UniProtKB-ARBA"/>
</dbReference>
<accession>A0A561DX54</accession>
<dbReference type="Gene3D" id="3.30.559.30">
    <property type="entry name" value="Nonribosomal peptide synthetase, condensation domain"/>
    <property type="match status" value="1"/>
</dbReference>
<gene>
    <name evidence="2" type="ORF">BKA23_3322</name>
</gene>
<dbReference type="Pfam" id="PF00668">
    <property type="entry name" value="Condensation"/>
    <property type="match status" value="1"/>
</dbReference>
<dbReference type="EMBL" id="VIVQ01000004">
    <property type="protein sequence ID" value="TWE07955.1"/>
    <property type="molecule type" value="Genomic_DNA"/>
</dbReference>
<protein>
    <submittedName>
        <fullName evidence="2">Condensation domain-containing protein</fullName>
    </submittedName>
</protein>
<evidence type="ECO:0000313" key="3">
    <source>
        <dbReference type="Proteomes" id="UP000318297"/>
    </source>
</evidence>
<dbReference type="RefSeq" id="WP_170226647.1">
    <property type="nucleotide sequence ID" value="NZ_VIVQ01000004.1"/>
</dbReference>
<dbReference type="SUPFAM" id="SSF52777">
    <property type="entry name" value="CoA-dependent acyltransferases"/>
    <property type="match status" value="2"/>
</dbReference>
<sequence>MQMTSIEEWSPRPGEILEVVPTADALAAAHHAPVSTARPSLLQESHIRTAADRRAKGVDWSPWLAFAFRVPRPLDRDAWLRAANCFVTGHGTLLTWFDTATSENTSGDSHSVTLTRRAVDPEQVELELVSRGHAATSDEVRELVASRFSVNTSPLEWPAFVIGAIDHGEDGFTVYYGIDHSHTDGVSLLLGVEDLFNLYDHEAGGPSESMAKVGSYVDFSEHERAATEHLSLWSPAVRVWAKALFKVRNKLPSTAVELGLTPGETARSVRVDRVLVDGAQMADFEKACKSSGGGVSAGLFAILALIDVALAGRTSYLALNAVATRSDPAYRRAQGWFINLVPVATKVKPDATFVDLIPSLQKSIRSSRVAAGVPARAIVDRVARVGGVKVAPTAVPPIVSYIDMRSFPGGEHPVADEIHALGGPGNTGDLSMWINRRSTDTYTMVSFPDTEVARANVESYLGAIAALMAAVARGEVVDVAAAKDALRVPVVR</sequence>
<dbReference type="Gene3D" id="3.30.559.10">
    <property type="entry name" value="Chloramphenicol acetyltransferase-like domain"/>
    <property type="match status" value="1"/>
</dbReference>
<name>A0A561DX54_9MICO</name>
<proteinExistence type="predicted"/>
<evidence type="ECO:0000313" key="2">
    <source>
        <dbReference type="EMBL" id="TWE07955.1"/>
    </source>
</evidence>
<dbReference type="InterPro" id="IPR001242">
    <property type="entry name" value="Condensation_dom"/>
</dbReference>
<evidence type="ECO:0000259" key="1">
    <source>
        <dbReference type="Pfam" id="PF00668"/>
    </source>
</evidence>
<reference evidence="2 3" key="1">
    <citation type="submission" date="2019-06" db="EMBL/GenBank/DDBJ databases">
        <title>Sequencing the genomes of 1000 actinobacteria strains.</title>
        <authorList>
            <person name="Klenk H.-P."/>
        </authorList>
    </citation>
    <scope>NUCLEOTIDE SEQUENCE [LARGE SCALE GENOMIC DNA]</scope>
    <source>
        <strain evidence="2 3">DSM 19560</strain>
    </source>
</reference>
<feature type="domain" description="Condensation" evidence="1">
    <location>
        <begin position="68"/>
        <end position="383"/>
    </location>
</feature>
<dbReference type="InterPro" id="IPR023213">
    <property type="entry name" value="CAT-like_dom_sf"/>
</dbReference>
<dbReference type="GO" id="GO:0003824">
    <property type="term" value="F:catalytic activity"/>
    <property type="evidence" value="ECO:0007669"/>
    <property type="project" value="InterPro"/>
</dbReference>
<keyword evidence="3" id="KW-1185">Reference proteome</keyword>